<dbReference type="Proteomes" id="UP000281061">
    <property type="component" value="Unassembled WGS sequence"/>
</dbReference>
<comment type="caution">
    <text evidence="1">The sequence shown here is derived from an EMBL/GenBank/DDBJ whole genome shotgun (WGS) entry which is preliminary data.</text>
</comment>
<protein>
    <submittedName>
        <fullName evidence="1">Plantaricin A peptide, induction factor</fullName>
    </submittedName>
</protein>
<evidence type="ECO:0000313" key="2">
    <source>
        <dbReference type="Proteomes" id="UP000281061"/>
    </source>
</evidence>
<evidence type="ECO:0000313" key="1">
    <source>
        <dbReference type="EMBL" id="RMW54235.1"/>
    </source>
</evidence>
<accession>A0AB37RFY4</accession>
<gene>
    <name evidence="1" type="ORF">D6U17_09910</name>
</gene>
<dbReference type="AlphaFoldDB" id="A0AB37RFY4"/>
<proteinExistence type="predicted"/>
<organism evidence="1 2">
    <name type="scientific">Lactiplantibacillus pentosus</name>
    <name type="common">Lactobacillus pentosus</name>
    <dbReference type="NCBI Taxonomy" id="1589"/>
    <lineage>
        <taxon>Bacteria</taxon>
        <taxon>Bacillati</taxon>
        <taxon>Bacillota</taxon>
        <taxon>Bacilli</taxon>
        <taxon>Lactobacillales</taxon>
        <taxon>Lactobacillaceae</taxon>
        <taxon>Lactiplantibacillus</taxon>
    </lineage>
</organism>
<dbReference type="EMBL" id="RDCL01000060">
    <property type="protein sequence ID" value="RMW54235.1"/>
    <property type="molecule type" value="Genomic_DNA"/>
</dbReference>
<reference evidence="1 2" key="1">
    <citation type="submission" date="2018-10" db="EMBL/GenBank/DDBJ databases">
        <title>Genome sequences of five Lactobacillus pentosus strains isolated from brines of traditionally fermented spanish-style green table olives and differences between them.</title>
        <authorList>
            <person name="Jimenez Diaz R."/>
        </authorList>
    </citation>
    <scope>NUCLEOTIDE SEQUENCE [LARGE SCALE GENOMIC DNA]</scope>
    <source>
        <strain evidence="1 2">IG8</strain>
    </source>
</reference>
<sequence>MKNINSYKELNSKQLQSLTGGKNKNISLMTGLSASNAFTKFLKSFGKQK</sequence>
<name>A0AB37RFY4_LACPE</name>